<dbReference type="Proteomes" id="UP000383971">
    <property type="component" value="Unassembled WGS sequence"/>
</dbReference>
<dbReference type="EMBL" id="CABPSE010000012">
    <property type="protein sequence ID" value="VVE27109.1"/>
    <property type="molecule type" value="Genomic_DNA"/>
</dbReference>
<dbReference type="AlphaFoldDB" id="A0A5E4WTI3"/>
<gene>
    <name evidence="1" type="ORF">PCO31111_03459</name>
</gene>
<evidence type="ECO:0000313" key="2">
    <source>
        <dbReference type="Proteomes" id="UP000383971"/>
    </source>
</evidence>
<name>A0A5E4WTI3_9BURK</name>
<reference evidence="1 2" key="1">
    <citation type="submission" date="2019-08" db="EMBL/GenBank/DDBJ databases">
        <authorList>
            <person name="Peeters C."/>
        </authorList>
    </citation>
    <scope>NUCLEOTIDE SEQUENCE [LARGE SCALE GENOMIC DNA]</scope>
    <source>
        <strain evidence="1 2">LMG 31111</strain>
    </source>
</reference>
<accession>A0A5E4WTI3</accession>
<organism evidence="1 2">
    <name type="scientific">Pandoraea communis</name>
    <dbReference type="NCBI Taxonomy" id="2508297"/>
    <lineage>
        <taxon>Bacteria</taxon>
        <taxon>Pseudomonadati</taxon>
        <taxon>Pseudomonadota</taxon>
        <taxon>Betaproteobacteria</taxon>
        <taxon>Burkholderiales</taxon>
        <taxon>Burkholderiaceae</taxon>
        <taxon>Pandoraea</taxon>
    </lineage>
</organism>
<keyword evidence="2" id="KW-1185">Reference proteome</keyword>
<protein>
    <submittedName>
        <fullName evidence="1">Uncharacterized protein</fullName>
    </submittedName>
</protein>
<dbReference type="RefSeq" id="WP_150585986.1">
    <property type="nucleotide sequence ID" value="NZ_CABPSE010000012.1"/>
</dbReference>
<proteinExistence type="predicted"/>
<evidence type="ECO:0000313" key="1">
    <source>
        <dbReference type="EMBL" id="VVE27109.1"/>
    </source>
</evidence>
<sequence>MIQIQATFTGYGGQPCSLFSAYDTDARVLVVSAEAGYRADRREGCTILTNVPDITRDKLFTDADLLPAIAAFQSLKNGVAADGKAPRLVFGDRANRANPSNAIEQDGIETSGPKYRINASVTCAQVAALATCLYAVRSDTVERTVRMAEAFRHLAGGGILTI</sequence>